<keyword evidence="3" id="KW-1185">Reference proteome</keyword>
<dbReference type="InterPro" id="IPR018392">
    <property type="entry name" value="LysM"/>
</dbReference>
<evidence type="ECO:0000313" key="3">
    <source>
        <dbReference type="Proteomes" id="UP000593802"/>
    </source>
</evidence>
<reference evidence="2 3" key="1">
    <citation type="submission" date="2020-08" db="EMBL/GenBank/DDBJ databases">
        <title>Complete Genome Sequence of Effusibacillus dendaii Strain skT53, Isolated from Farmland soil.</title>
        <authorList>
            <person name="Konishi T."/>
            <person name="Kawasaki H."/>
        </authorList>
    </citation>
    <scope>NUCLEOTIDE SEQUENCE [LARGE SCALE GENOMIC DNA]</scope>
    <source>
        <strain evidence="3">skT53</strain>
    </source>
</reference>
<organism evidence="2 3">
    <name type="scientific">Effusibacillus dendaii</name>
    <dbReference type="NCBI Taxonomy" id="2743772"/>
    <lineage>
        <taxon>Bacteria</taxon>
        <taxon>Bacillati</taxon>
        <taxon>Bacillota</taxon>
        <taxon>Bacilli</taxon>
        <taxon>Bacillales</taxon>
        <taxon>Alicyclobacillaceae</taxon>
        <taxon>Effusibacillus</taxon>
    </lineage>
</organism>
<dbReference type="SUPFAM" id="SSF54106">
    <property type="entry name" value="LysM domain"/>
    <property type="match status" value="1"/>
</dbReference>
<proteinExistence type="predicted"/>
<dbReference type="PROSITE" id="PS51782">
    <property type="entry name" value="LYSM"/>
    <property type="match status" value="1"/>
</dbReference>
<dbReference type="EMBL" id="AP023366">
    <property type="protein sequence ID" value="BCJ88531.1"/>
    <property type="molecule type" value="Genomic_DNA"/>
</dbReference>
<feature type="domain" description="LysM" evidence="1">
    <location>
        <begin position="2"/>
        <end position="45"/>
    </location>
</feature>
<dbReference type="Gene3D" id="3.10.350.10">
    <property type="entry name" value="LysM domain"/>
    <property type="match status" value="1"/>
</dbReference>
<evidence type="ECO:0000313" key="2">
    <source>
        <dbReference type="EMBL" id="BCJ88531.1"/>
    </source>
</evidence>
<dbReference type="InterPro" id="IPR036779">
    <property type="entry name" value="LysM_dom_sf"/>
</dbReference>
<evidence type="ECO:0000259" key="1">
    <source>
        <dbReference type="PROSITE" id="PS51782"/>
    </source>
</evidence>
<dbReference type="Proteomes" id="UP000593802">
    <property type="component" value="Chromosome"/>
</dbReference>
<dbReference type="SMART" id="SM00257">
    <property type="entry name" value="LysM"/>
    <property type="match status" value="1"/>
</dbReference>
<dbReference type="Pfam" id="PF01476">
    <property type="entry name" value="LysM"/>
    <property type="match status" value="2"/>
</dbReference>
<name>A0A7I8DKT4_9BACL</name>
<dbReference type="AlphaFoldDB" id="A0A7I8DKT4"/>
<protein>
    <recommendedName>
        <fullName evidence="1">LysM domain-containing protein</fullName>
    </recommendedName>
</protein>
<accession>A0A7I8DKT4</accession>
<dbReference type="CDD" id="cd00118">
    <property type="entry name" value="LysM"/>
    <property type="match status" value="2"/>
</dbReference>
<gene>
    <name evidence="2" type="ORF">skT53_35160</name>
</gene>
<sequence length="61" mass="6823">MFVYTVKPGDSLFLISQKYDIPIDTIRAVNGLTENNVVPGLALLITNRYYTVQPGDTLYSI</sequence>
<dbReference type="KEGG" id="eff:skT53_35160"/>